<name>A0ABD4W2Y0_9LACO</name>
<dbReference type="InterPro" id="IPR024499">
    <property type="entry name" value="Mbeg1-like"/>
</dbReference>
<dbReference type="RefSeq" id="WP_231533754.1">
    <property type="nucleotide sequence ID" value="NZ_BNIE01000024.1"/>
</dbReference>
<dbReference type="Proteomes" id="UP001213083">
    <property type="component" value="Unassembled WGS sequence"/>
</dbReference>
<evidence type="ECO:0000313" key="1">
    <source>
        <dbReference type="EMBL" id="MDA3782850.1"/>
    </source>
</evidence>
<dbReference type="Pfam" id="PF11187">
    <property type="entry name" value="Mbeg1-like"/>
    <property type="match status" value="1"/>
</dbReference>
<dbReference type="InterPro" id="IPR029058">
    <property type="entry name" value="AB_hydrolase_fold"/>
</dbReference>
<proteinExistence type="predicted"/>
<dbReference type="Gene3D" id="3.40.50.1820">
    <property type="entry name" value="alpha/beta hydrolase"/>
    <property type="match status" value="1"/>
</dbReference>
<dbReference type="SUPFAM" id="SSF53474">
    <property type="entry name" value="alpha/beta-Hydrolases"/>
    <property type="match status" value="1"/>
</dbReference>
<reference evidence="1 2" key="1">
    <citation type="submission" date="2023-01" db="EMBL/GenBank/DDBJ databases">
        <title>Sequencing of the bacterial strains from artisanal fermented milk Matsoni.</title>
        <authorList>
            <person name="Rozman V."/>
            <person name="Accetto T."/>
            <person name="Bogovic Matijasic B."/>
        </authorList>
    </citation>
    <scope>NUCLEOTIDE SEQUENCE [LARGE SCALE GENOMIC DNA]</scope>
    <source>
        <strain evidence="2">lbl143</strain>
    </source>
</reference>
<dbReference type="EMBL" id="JAQIEV010000026">
    <property type="protein sequence ID" value="MDA3782850.1"/>
    <property type="molecule type" value="Genomic_DNA"/>
</dbReference>
<protein>
    <submittedName>
        <fullName evidence="1">DUF2974 domain-containing protein</fullName>
    </submittedName>
</protein>
<gene>
    <name evidence="1" type="ORF">PF593_06790</name>
</gene>
<sequence length="389" mass="44372">MASTLDYLRWRGDLPFQACPFNSLDASLMASLAYLPFDGSTVGHSLGEVCQSIYQREPDRWQNLDKTELLLLPKSPRLADLTVLDWVNKMEIEPEPIQFNAGAFRLDDRTILVAYRGTDQSMIGWSEDMVMNYTPEITGHRLAAKYLNQIGQAYPNDRIYITGHSKGGNYAHYALAFADPQIQARVIKSYSFDGPGYRHQIYGTSGFQDNIKKMKTYIPESSIVGCMLDHTERVLVVKCNQPVLSQHDPRTWSVGRDSYVLAQEGLTATARVIRHSLIAFNQQIPAEKRGQMWSALFEAFGSLDITKIKQISGFTGTYRFGRAYFAMDPEMRAIFRQIFNSIIETARQSLTLPFNMPFNRSEDPYKNRPNFNDSKKGPIFFDAYDIKQE</sequence>
<evidence type="ECO:0000313" key="2">
    <source>
        <dbReference type="Proteomes" id="UP001213083"/>
    </source>
</evidence>
<dbReference type="AlphaFoldDB" id="A0ABD4W2Y0"/>
<organism evidence="1 2">
    <name type="scientific">Lactobacillus delbrueckii</name>
    <dbReference type="NCBI Taxonomy" id="1584"/>
    <lineage>
        <taxon>Bacteria</taxon>
        <taxon>Bacillati</taxon>
        <taxon>Bacillota</taxon>
        <taxon>Bacilli</taxon>
        <taxon>Lactobacillales</taxon>
        <taxon>Lactobacillaceae</taxon>
        <taxon>Lactobacillus</taxon>
    </lineage>
</organism>
<accession>A0ABD4W2Y0</accession>
<comment type="caution">
    <text evidence="1">The sequence shown here is derived from an EMBL/GenBank/DDBJ whole genome shotgun (WGS) entry which is preliminary data.</text>
</comment>